<accession>A0AA36IXT0</accession>
<reference evidence="6" key="1">
    <citation type="submission" date="2023-08" db="EMBL/GenBank/DDBJ databases">
        <authorList>
            <person name="Chen Y."/>
            <person name="Shah S."/>
            <person name="Dougan E. K."/>
            <person name="Thang M."/>
            <person name="Chan C."/>
        </authorList>
    </citation>
    <scope>NUCLEOTIDE SEQUENCE</scope>
</reference>
<dbReference type="GO" id="GO:0060271">
    <property type="term" value="P:cilium assembly"/>
    <property type="evidence" value="ECO:0007669"/>
    <property type="project" value="TreeGrafter"/>
</dbReference>
<evidence type="ECO:0000256" key="3">
    <source>
        <dbReference type="SAM" id="Coils"/>
    </source>
</evidence>
<gene>
    <name evidence="6" type="ORF">EVOR1521_LOCUS19417</name>
</gene>
<dbReference type="InterPro" id="IPR011992">
    <property type="entry name" value="EF-hand-dom_pair"/>
</dbReference>
<dbReference type="EMBL" id="CAUJNA010002979">
    <property type="protein sequence ID" value="CAJ1394845.1"/>
    <property type="molecule type" value="Genomic_DNA"/>
</dbReference>
<keyword evidence="7" id="KW-1185">Reference proteome</keyword>
<feature type="coiled-coil region" evidence="3">
    <location>
        <begin position="1396"/>
        <end position="1423"/>
    </location>
</feature>
<sequence>MEEPQQGEQAIVFHLEVPSATLPKAEVALVQISGLGLEEDYSSELQVEESVEPGPFLFQSQEALAEAKRLKAEAEAAQGKKKKDDKEDSRPASIDPPAAVCRIARPCKSPAERQRLLDQLCGPLRLKLLRNADMVLGEASLDLTSLIHDTASLEVSLELRWSEALLAELQADFEARLAAEKAEKAEAEDADPEVVEEEAPSFTPPAPGHVLLKISTAAPLGRILCPEDLHDWAVLSVSIDGMYRLPQKLLEAGGPLPEPGTAEGPLETHPFRYSARVLGSDFNLGQLVLPHVDVPEPTEEEGSPPEPDSPTSPEPDISFDIGTEEFTESLMRAGFPAAKVDGPAAFNFLCRPRTGLGGRIGLQDFLRLLEISVPASTERLLELYDKLVEKHESIETAFNALDANLEGALTQEAFSAGLEELGLEDVEPLFVALDSSRQGYITREDFRILSMTKRMKDLELASTAVRWLVTAAGSLPALLEQVDEQKQGSVTLQDFLSAATRLGFPEASAPGLEVAFGFAQLAELAEEAERLSHRAFLSLKALEADVPSALVKLEELLFHDSADPALQTLSRAESISFLEFQTGLQGAPLEPQALFFVLDSGAGTLGAPAFASVQAVNAAAQLRRLANCRRFVENGFGAIDANAFRALFEQGDEFEAEETLPRVSWPKAEVRSYRGRQWLQRLLNTLQDDRGRNLMERNPGSQSGGAWLYLFPVLEGQSTASDFKELPDAQVGMAKLARWHHARAFLDLRRLVAPGAEVEFRAYLTQVEAQPQGDFEADWTPYRACETYIKGIIRLDRPLQRLCPRDVRLPMQPSGEPYIPPPPAKRPPPTVNEELEKEAAKIIGRLSFDFARWCHDSGFTEDKDAGPPALGKKGVKRHAFLQWLQESDVLKDLGDLLRPAVVRLVRAEKSGPACGLSGNENDAKYSYLRDYISKHLFRALNSEVEQHRQLRDERLWRLNAQDAEETWQAQDATLKRLTIEYELLGNWRRAREVYEEWLFLEPNVENGQAWFGFARFLMRCEQSQLDAERVLRYAISLRTEEAGPDFQEVAFLAGILINHRLPSSMDEGPRSARFEAALAMMESYADRHALERLPLYMIFLIFAVEARVLRQAAENPSEAQAKEAGLAEQGDRLAAEAAKYLELARAAPESWLGTLDAGGEPVFPELEALVTQEKVNRGQALEAPKESPAMPAAWLPTAAPPFPDPASLHAAPEAEDAAALEAVDFLLHFGLADLASFLLTHAVEAYGFLSPATAMSERCRLQLVKAAMLSKDWEQAESLLSDLFSRRGGDRLPEAHSLLGECRFQAACAGAGASYSSALAAFETALAFMEDTGASPKEDPVLHLRVGRILHLQAEDGDFKDAAIAERAVKHYKKSVMVSPTAEAWKNIGLCRYRLVKHAQSNKEQKLQEAMKYLQEANLLDRERPEILAWLGICAVELGLVQIAKQAFRQLMRFEERLEVPVALELANVFLRFSNEQQASYAERGRLVQDGRYCAEAAAMAKAVMDRGQCGRAQQILAWCKALQGDHGAAAGDFCAALPNLQDPAALEEAANMARHCASMVPGEPHLVALVEEAIAMAVEPKEPEPTESCDGLDNVSDDQGQDAGAS</sequence>
<dbReference type="PROSITE" id="PS50222">
    <property type="entry name" value="EF_HAND_2"/>
    <property type="match status" value="1"/>
</dbReference>
<proteinExistence type="predicted"/>
<name>A0AA36IXT0_9DINO</name>
<dbReference type="GO" id="GO:0005509">
    <property type="term" value="F:calcium ion binding"/>
    <property type="evidence" value="ECO:0007669"/>
    <property type="project" value="InterPro"/>
</dbReference>
<comment type="caution">
    <text evidence="6">The sequence shown here is derived from an EMBL/GenBank/DDBJ whole genome shotgun (WGS) entry which is preliminary data.</text>
</comment>
<keyword evidence="3" id="KW-0175">Coiled coil</keyword>
<evidence type="ECO:0000256" key="4">
    <source>
        <dbReference type="SAM" id="MobiDB-lite"/>
    </source>
</evidence>
<protein>
    <recommendedName>
        <fullName evidence="5">EF-hand domain-containing protein</fullName>
    </recommendedName>
</protein>
<dbReference type="PANTHER" id="PTHR44314">
    <property type="entry name" value="CILIA- AND FLAGELLA-ASSOCIATED PROTEIN 70"/>
    <property type="match status" value="1"/>
</dbReference>
<feature type="region of interest" description="Disordered" evidence="4">
    <location>
        <begin position="294"/>
        <end position="319"/>
    </location>
</feature>
<dbReference type="GO" id="GO:0031514">
    <property type="term" value="C:motile cilium"/>
    <property type="evidence" value="ECO:0007669"/>
    <property type="project" value="TreeGrafter"/>
</dbReference>
<feature type="domain" description="EF-hand" evidence="5">
    <location>
        <begin position="389"/>
        <end position="424"/>
    </location>
</feature>
<evidence type="ECO:0000256" key="2">
    <source>
        <dbReference type="ARBA" id="ARBA00022803"/>
    </source>
</evidence>
<organism evidence="6 7">
    <name type="scientific">Effrenium voratum</name>
    <dbReference type="NCBI Taxonomy" id="2562239"/>
    <lineage>
        <taxon>Eukaryota</taxon>
        <taxon>Sar</taxon>
        <taxon>Alveolata</taxon>
        <taxon>Dinophyceae</taxon>
        <taxon>Suessiales</taxon>
        <taxon>Symbiodiniaceae</taxon>
        <taxon>Effrenium</taxon>
    </lineage>
</organism>
<dbReference type="PANTHER" id="PTHR44314:SF1">
    <property type="entry name" value="CILIA- AND FLAGELLA-ASSOCIATED PROTEIN 70"/>
    <property type="match status" value="1"/>
</dbReference>
<dbReference type="InterPro" id="IPR002048">
    <property type="entry name" value="EF_hand_dom"/>
</dbReference>
<dbReference type="SUPFAM" id="SSF47473">
    <property type="entry name" value="EF-hand"/>
    <property type="match status" value="1"/>
</dbReference>
<feature type="region of interest" description="Disordered" evidence="4">
    <location>
        <begin position="811"/>
        <end position="830"/>
    </location>
</feature>
<evidence type="ECO:0000313" key="6">
    <source>
        <dbReference type="EMBL" id="CAJ1394845.1"/>
    </source>
</evidence>
<evidence type="ECO:0000259" key="5">
    <source>
        <dbReference type="PROSITE" id="PS50222"/>
    </source>
</evidence>
<dbReference type="GO" id="GO:0070062">
    <property type="term" value="C:extracellular exosome"/>
    <property type="evidence" value="ECO:0007669"/>
    <property type="project" value="TreeGrafter"/>
</dbReference>
<feature type="compositionally biased region" description="Pro residues" evidence="4">
    <location>
        <begin position="818"/>
        <end position="830"/>
    </location>
</feature>
<dbReference type="Gene3D" id="1.25.40.10">
    <property type="entry name" value="Tetratricopeptide repeat domain"/>
    <property type="match status" value="2"/>
</dbReference>
<keyword evidence="2" id="KW-0802">TPR repeat</keyword>
<dbReference type="Gene3D" id="1.10.238.10">
    <property type="entry name" value="EF-hand"/>
    <property type="match status" value="1"/>
</dbReference>
<dbReference type="SUPFAM" id="SSF48452">
    <property type="entry name" value="TPR-like"/>
    <property type="match status" value="1"/>
</dbReference>
<dbReference type="InterPro" id="IPR052628">
    <property type="entry name" value="CFAP70"/>
</dbReference>
<dbReference type="Proteomes" id="UP001178507">
    <property type="component" value="Unassembled WGS sequence"/>
</dbReference>
<feature type="region of interest" description="Disordered" evidence="4">
    <location>
        <begin position="1581"/>
        <end position="1607"/>
    </location>
</feature>
<feature type="compositionally biased region" description="Pro residues" evidence="4">
    <location>
        <begin position="304"/>
        <end position="313"/>
    </location>
</feature>
<feature type="region of interest" description="Disordered" evidence="4">
    <location>
        <begin position="69"/>
        <end position="95"/>
    </location>
</feature>
<dbReference type="GO" id="GO:0003341">
    <property type="term" value="P:cilium movement"/>
    <property type="evidence" value="ECO:0007669"/>
    <property type="project" value="TreeGrafter"/>
</dbReference>
<keyword evidence="1" id="KW-0677">Repeat</keyword>
<evidence type="ECO:0000256" key="1">
    <source>
        <dbReference type="ARBA" id="ARBA00022737"/>
    </source>
</evidence>
<dbReference type="InterPro" id="IPR011990">
    <property type="entry name" value="TPR-like_helical_dom_sf"/>
</dbReference>
<evidence type="ECO:0000313" key="7">
    <source>
        <dbReference type="Proteomes" id="UP001178507"/>
    </source>
</evidence>